<dbReference type="AlphaFoldDB" id="A0A2A4K2Q2"/>
<evidence type="ECO:0000313" key="1">
    <source>
        <dbReference type="EMBL" id="PCG78296.1"/>
    </source>
</evidence>
<sequence length="97" mass="10465">MGEYIFYNNVRSIPRQACALHSSSGRCTTTLPYCTEPAVLQCAAEHHPGATITNRPASAHSLVTSEGAAIRPRFAAAPAWCAERGVPALHQVIRIHQ</sequence>
<organism evidence="1">
    <name type="scientific">Heliothis virescens</name>
    <name type="common">Tobacco budworm moth</name>
    <dbReference type="NCBI Taxonomy" id="7102"/>
    <lineage>
        <taxon>Eukaryota</taxon>
        <taxon>Metazoa</taxon>
        <taxon>Ecdysozoa</taxon>
        <taxon>Arthropoda</taxon>
        <taxon>Hexapoda</taxon>
        <taxon>Insecta</taxon>
        <taxon>Pterygota</taxon>
        <taxon>Neoptera</taxon>
        <taxon>Endopterygota</taxon>
        <taxon>Lepidoptera</taxon>
        <taxon>Glossata</taxon>
        <taxon>Ditrysia</taxon>
        <taxon>Noctuoidea</taxon>
        <taxon>Noctuidae</taxon>
        <taxon>Heliothinae</taxon>
        <taxon>Heliothis</taxon>
    </lineage>
</organism>
<protein>
    <submittedName>
        <fullName evidence="1">Uncharacterized protein</fullName>
    </submittedName>
</protein>
<comment type="caution">
    <text evidence="1">The sequence shown here is derived from an EMBL/GenBank/DDBJ whole genome shotgun (WGS) entry which is preliminary data.</text>
</comment>
<gene>
    <name evidence="1" type="ORF">B5V51_4571</name>
</gene>
<dbReference type="EMBL" id="NWSH01000216">
    <property type="protein sequence ID" value="PCG78296.1"/>
    <property type="molecule type" value="Genomic_DNA"/>
</dbReference>
<reference evidence="1" key="1">
    <citation type="submission" date="2017-09" db="EMBL/GenBank/DDBJ databases">
        <title>Contemporary evolution of a Lepidopteran species, Heliothis virescens, in response to modern agricultural practices.</title>
        <authorList>
            <person name="Fritz M.L."/>
            <person name="Deyonke A.M."/>
            <person name="Papanicolaou A."/>
            <person name="Micinski S."/>
            <person name="Westbrook J."/>
            <person name="Gould F."/>
        </authorList>
    </citation>
    <scope>NUCLEOTIDE SEQUENCE [LARGE SCALE GENOMIC DNA]</scope>
    <source>
        <strain evidence="1">HvINT-</strain>
        <tissue evidence="1">Whole body</tissue>
    </source>
</reference>
<name>A0A2A4K2Q2_HELVI</name>
<accession>A0A2A4K2Q2</accession>
<proteinExistence type="predicted"/>